<accession>A0ABS3CVQ1</accession>
<proteinExistence type="predicted"/>
<evidence type="ECO:0000313" key="2">
    <source>
        <dbReference type="EMBL" id="MBN7821196.1"/>
    </source>
</evidence>
<comment type="caution">
    <text evidence="2">The sequence shown here is derived from an EMBL/GenBank/DDBJ whole genome shotgun (WGS) entry which is preliminary data.</text>
</comment>
<organism evidence="2 3">
    <name type="scientific">Bowmanella yangjiangensis</name>
    <dbReference type="NCBI Taxonomy" id="2811230"/>
    <lineage>
        <taxon>Bacteria</taxon>
        <taxon>Pseudomonadati</taxon>
        <taxon>Pseudomonadota</taxon>
        <taxon>Gammaproteobacteria</taxon>
        <taxon>Alteromonadales</taxon>
        <taxon>Alteromonadaceae</taxon>
        <taxon>Bowmanella</taxon>
    </lineage>
</organism>
<feature type="transmembrane region" description="Helical" evidence="1">
    <location>
        <begin position="69"/>
        <end position="88"/>
    </location>
</feature>
<dbReference type="RefSeq" id="WP_206595152.1">
    <property type="nucleotide sequence ID" value="NZ_JAFKCS010000016.1"/>
</dbReference>
<evidence type="ECO:0000313" key="3">
    <source>
        <dbReference type="Proteomes" id="UP000663992"/>
    </source>
</evidence>
<gene>
    <name evidence="2" type="ORF">J0A65_15090</name>
</gene>
<reference evidence="2 3" key="1">
    <citation type="submission" date="2021-03" db="EMBL/GenBank/DDBJ databases">
        <title>novel species isolated from a fishpond in China.</title>
        <authorList>
            <person name="Lu H."/>
            <person name="Cai Z."/>
        </authorList>
    </citation>
    <scope>NUCLEOTIDE SEQUENCE [LARGE SCALE GENOMIC DNA]</scope>
    <source>
        <strain evidence="2 3">Y57</strain>
    </source>
</reference>
<feature type="transmembrane region" description="Helical" evidence="1">
    <location>
        <begin position="32"/>
        <end position="57"/>
    </location>
</feature>
<dbReference type="Proteomes" id="UP000663992">
    <property type="component" value="Unassembled WGS sequence"/>
</dbReference>
<sequence>MLKDLFIKYNTKYQYWDFDEIRQWQDIQEKGLLRFILLEGLIKWGLLSFAIFMTILITTQDISPADIPLIALIWAIVACLYGYSIWLGTQLSYNRHRNSNK</sequence>
<protein>
    <submittedName>
        <fullName evidence="2">Uncharacterized protein</fullName>
    </submittedName>
</protein>
<name>A0ABS3CVQ1_9ALTE</name>
<keyword evidence="1" id="KW-1133">Transmembrane helix</keyword>
<dbReference type="EMBL" id="JAFKCS010000016">
    <property type="protein sequence ID" value="MBN7821196.1"/>
    <property type="molecule type" value="Genomic_DNA"/>
</dbReference>
<keyword evidence="1" id="KW-0812">Transmembrane</keyword>
<keyword evidence="1" id="KW-0472">Membrane</keyword>
<keyword evidence="3" id="KW-1185">Reference proteome</keyword>
<evidence type="ECO:0000256" key="1">
    <source>
        <dbReference type="SAM" id="Phobius"/>
    </source>
</evidence>